<gene>
    <name evidence="5" type="ORF">ACFSYJ_23230</name>
</gene>
<feature type="signal peptide" evidence="4">
    <location>
        <begin position="1"/>
        <end position="19"/>
    </location>
</feature>
<sequence>MRRLRLVLALVLGLTSGCAASPEPPLPAGAELVSAAARTFATVRSTHFSLGVNGVLPGFPLRQIEGDATLDDGGRATGSADVQDDVRRTKFTFDLRGGEVTRTDPSGTSRGPVPPEYAVPALLGPDGGLRRLLDGVGSAVTERRERVEDVDAFRVGGVVPAAVATRVLPQIHADVIVKVWMSESEPRRFVRLWLQVPPPGEHQSPVMFELALTRQNAVVLR</sequence>
<reference evidence="6" key="1">
    <citation type="journal article" date="2019" name="Int. J. Syst. Evol. Microbiol.">
        <title>The Global Catalogue of Microorganisms (GCM) 10K type strain sequencing project: providing services to taxonomists for standard genome sequencing and annotation.</title>
        <authorList>
            <consortium name="The Broad Institute Genomics Platform"/>
            <consortium name="The Broad Institute Genome Sequencing Center for Infectious Disease"/>
            <person name="Wu L."/>
            <person name="Ma J."/>
        </authorList>
    </citation>
    <scope>NUCLEOTIDE SEQUENCE [LARGE SCALE GENOMIC DNA]</scope>
    <source>
        <strain evidence="6">CGMCC 4.7643</strain>
    </source>
</reference>
<keyword evidence="6" id="KW-1185">Reference proteome</keyword>
<comment type="caution">
    <text evidence="5">The sequence shown here is derived from an EMBL/GenBank/DDBJ whole genome shotgun (WGS) entry which is preliminary data.</text>
</comment>
<evidence type="ECO:0000256" key="1">
    <source>
        <dbReference type="ARBA" id="ARBA00004196"/>
    </source>
</evidence>
<dbReference type="CDD" id="cd16334">
    <property type="entry name" value="LppX-like"/>
    <property type="match status" value="1"/>
</dbReference>
<keyword evidence="5" id="KW-0449">Lipoprotein</keyword>
<dbReference type="RefSeq" id="WP_345404594.1">
    <property type="nucleotide sequence ID" value="NZ_BAABHG010000016.1"/>
</dbReference>
<dbReference type="Gene3D" id="2.50.20.20">
    <property type="match status" value="1"/>
</dbReference>
<comment type="subcellular location">
    <subcellularLocation>
        <location evidence="1">Cell envelope</location>
    </subcellularLocation>
</comment>
<protein>
    <submittedName>
        <fullName evidence="5">LppX_LprAFG lipoprotein</fullName>
    </submittedName>
</protein>
<dbReference type="EMBL" id="JBHUKU010000013">
    <property type="protein sequence ID" value="MFD2461537.1"/>
    <property type="molecule type" value="Genomic_DNA"/>
</dbReference>
<evidence type="ECO:0000313" key="6">
    <source>
        <dbReference type="Proteomes" id="UP001597419"/>
    </source>
</evidence>
<dbReference type="InterPro" id="IPR009830">
    <property type="entry name" value="LppX/LprAFG"/>
</dbReference>
<evidence type="ECO:0000256" key="2">
    <source>
        <dbReference type="ARBA" id="ARBA00009194"/>
    </source>
</evidence>
<accession>A0ABW5GL76</accession>
<dbReference type="InterPro" id="IPR029046">
    <property type="entry name" value="LolA/LolB/LppX"/>
</dbReference>
<keyword evidence="4" id="KW-0732">Signal</keyword>
<evidence type="ECO:0000313" key="5">
    <source>
        <dbReference type="EMBL" id="MFD2461537.1"/>
    </source>
</evidence>
<comment type="similarity">
    <text evidence="2">Belongs to the LppX/LprAFG lipoprotein family.</text>
</comment>
<evidence type="ECO:0000256" key="3">
    <source>
        <dbReference type="ARBA" id="ARBA00022475"/>
    </source>
</evidence>
<evidence type="ECO:0000256" key="4">
    <source>
        <dbReference type="SAM" id="SignalP"/>
    </source>
</evidence>
<keyword evidence="3" id="KW-1003">Cell membrane</keyword>
<dbReference type="SUPFAM" id="SSF89392">
    <property type="entry name" value="Prokaryotic lipoproteins and lipoprotein localization factors"/>
    <property type="match status" value="1"/>
</dbReference>
<dbReference type="Proteomes" id="UP001597419">
    <property type="component" value="Unassembled WGS sequence"/>
</dbReference>
<keyword evidence="3" id="KW-0472">Membrane</keyword>
<proteinExistence type="inferred from homology"/>
<dbReference type="PROSITE" id="PS51257">
    <property type="entry name" value="PROKAR_LIPOPROTEIN"/>
    <property type="match status" value="1"/>
</dbReference>
<name>A0ABW5GL76_9PSEU</name>
<organism evidence="5 6">
    <name type="scientific">Amycolatopsis samaneae</name>
    <dbReference type="NCBI Taxonomy" id="664691"/>
    <lineage>
        <taxon>Bacteria</taxon>
        <taxon>Bacillati</taxon>
        <taxon>Actinomycetota</taxon>
        <taxon>Actinomycetes</taxon>
        <taxon>Pseudonocardiales</taxon>
        <taxon>Pseudonocardiaceae</taxon>
        <taxon>Amycolatopsis</taxon>
    </lineage>
</organism>
<dbReference type="Pfam" id="PF07161">
    <property type="entry name" value="LppX_LprAFG"/>
    <property type="match status" value="1"/>
</dbReference>
<feature type="chain" id="PRO_5047423399" evidence="4">
    <location>
        <begin position="20"/>
        <end position="221"/>
    </location>
</feature>